<name>A0A840YMS8_9PROT</name>
<sequence length="332" mass="35825">MTRMTRRAALATGTLAAAALSFPRPSLAATLRYAHVGSEGDVQTRFATEFAALARQKSGNKTEIRVFPNSQLGGVSEMVDGIQAGSIAAGHHEFASLAKFVPELGVFNAPYVYRDGAHALRATDPASPVLAELNEKLVRGGGLRIIGRLYRGPRHITAKFPVRRPEDLRNRAFRAVPIDLWVSMVKGFGAVPTPVEVAELPTALMTGTVIGQENPLTMINANRLYEVQSHVSLTGHMLSLLAVFANERTWQRLPADEREAISAALAEKAQESLGWAEAADQALVAELRGRGMTVITEAEGLDKAAFRTAVQAQVKRDFPAWSPLIDRIGAIA</sequence>
<dbReference type="CDD" id="cd13603">
    <property type="entry name" value="PBP2_TRAP_Siap_TeaA_like"/>
    <property type="match status" value="1"/>
</dbReference>
<dbReference type="Pfam" id="PF03480">
    <property type="entry name" value="DctP"/>
    <property type="match status" value="1"/>
</dbReference>
<gene>
    <name evidence="3" type="ORF">FHS87_004484</name>
</gene>
<dbReference type="PANTHER" id="PTHR33376">
    <property type="match status" value="1"/>
</dbReference>
<evidence type="ECO:0000256" key="1">
    <source>
        <dbReference type="ARBA" id="ARBA00022729"/>
    </source>
</evidence>
<feature type="chain" id="PRO_5032447822" evidence="2">
    <location>
        <begin position="29"/>
        <end position="332"/>
    </location>
</feature>
<proteinExistence type="predicted"/>
<reference evidence="3 4" key="1">
    <citation type="submission" date="2020-08" db="EMBL/GenBank/DDBJ databases">
        <title>Genomic Encyclopedia of Type Strains, Phase IV (KMG-IV): sequencing the most valuable type-strain genomes for metagenomic binning, comparative biology and taxonomic classification.</title>
        <authorList>
            <person name="Goeker M."/>
        </authorList>
    </citation>
    <scope>NUCLEOTIDE SEQUENCE [LARGE SCALE GENOMIC DNA]</scope>
    <source>
        <strain evidence="3 4">DSM 25622</strain>
    </source>
</reference>
<keyword evidence="3" id="KW-0675">Receptor</keyword>
<protein>
    <submittedName>
        <fullName evidence="3">Tripartite ATP-independent transporter DctP family solute receptor</fullName>
    </submittedName>
</protein>
<dbReference type="InterPro" id="IPR038404">
    <property type="entry name" value="TRAP_DctP_sf"/>
</dbReference>
<dbReference type="PANTHER" id="PTHR33376:SF4">
    <property type="entry name" value="SIALIC ACID-BINDING PERIPLASMIC PROTEIN SIAP"/>
    <property type="match status" value="1"/>
</dbReference>
<dbReference type="PROSITE" id="PS51318">
    <property type="entry name" value="TAT"/>
    <property type="match status" value="1"/>
</dbReference>
<keyword evidence="4" id="KW-1185">Reference proteome</keyword>
<dbReference type="Gene3D" id="3.40.190.170">
    <property type="entry name" value="Bacterial extracellular solute-binding protein, family 7"/>
    <property type="match status" value="1"/>
</dbReference>
<evidence type="ECO:0000313" key="3">
    <source>
        <dbReference type="EMBL" id="MBB5696413.1"/>
    </source>
</evidence>
<dbReference type="RefSeq" id="WP_246418627.1">
    <property type="nucleotide sequence ID" value="NZ_JACIJD010000041.1"/>
</dbReference>
<dbReference type="InterPro" id="IPR006311">
    <property type="entry name" value="TAT_signal"/>
</dbReference>
<evidence type="ECO:0000256" key="2">
    <source>
        <dbReference type="SAM" id="SignalP"/>
    </source>
</evidence>
<dbReference type="GO" id="GO:0055085">
    <property type="term" value="P:transmembrane transport"/>
    <property type="evidence" value="ECO:0007669"/>
    <property type="project" value="InterPro"/>
</dbReference>
<dbReference type="InterPro" id="IPR018389">
    <property type="entry name" value="DctP_fam"/>
</dbReference>
<comment type="caution">
    <text evidence="3">The sequence shown here is derived from an EMBL/GenBank/DDBJ whole genome shotgun (WGS) entry which is preliminary data.</text>
</comment>
<organism evidence="3 4">
    <name type="scientific">Muricoccus pecuniae</name>
    <dbReference type="NCBI Taxonomy" id="693023"/>
    <lineage>
        <taxon>Bacteria</taxon>
        <taxon>Pseudomonadati</taxon>
        <taxon>Pseudomonadota</taxon>
        <taxon>Alphaproteobacteria</taxon>
        <taxon>Acetobacterales</taxon>
        <taxon>Roseomonadaceae</taxon>
        <taxon>Muricoccus</taxon>
    </lineage>
</organism>
<feature type="signal peptide" evidence="2">
    <location>
        <begin position="1"/>
        <end position="28"/>
    </location>
</feature>
<evidence type="ECO:0000313" key="4">
    <source>
        <dbReference type="Proteomes" id="UP000580654"/>
    </source>
</evidence>
<dbReference type="Proteomes" id="UP000580654">
    <property type="component" value="Unassembled WGS sequence"/>
</dbReference>
<dbReference type="NCBIfam" id="NF037995">
    <property type="entry name" value="TRAP_S1"/>
    <property type="match status" value="1"/>
</dbReference>
<dbReference type="EMBL" id="JACIJD010000041">
    <property type="protein sequence ID" value="MBB5696413.1"/>
    <property type="molecule type" value="Genomic_DNA"/>
</dbReference>
<keyword evidence="1 2" id="KW-0732">Signal</keyword>
<dbReference type="AlphaFoldDB" id="A0A840YMS8"/>
<accession>A0A840YMS8</accession>